<dbReference type="GO" id="GO:0008250">
    <property type="term" value="C:oligosaccharyltransferase complex"/>
    <property type="evidence" value="ECO:0007669"/>
    <property type="project" value="UniProtKB-UniRule"/>
</dbReference>
<dbReference type="GO" id="GO:0016740">
    <property type="term" value="F:transferase activity"/>
    <property type="evidence" value="ECO:0007669"/>
    <property type="project" value="UniProtKB-KW"/>
</dbReference>
<dbReference type="STRING" id="47427.A0A2H3EV96"/>
<comment type="pathway">
    <text evidence="3 10">Protein modification; protein glycosylation.</text>
</comment>
<dbReference type="UniPathway" id="UPA00378"/>
<comment type="similarity">
    <text evidence="4 10">Belongs to the OST1 family.</text>
</comment>
<dbReference type="EMBL" id="KZ293645">
    <property type="protein sequence ID" value="PBL02547.1"/>
    <property type="molecule type" value="Genomic_DNA"/>
</dbReference>
<organism evidence="11 12">
    <name type="scientific">Armillaria gallica</name>
    <name type="common">Bulbous honey fungus</name>
    <name type="synonym">Armillaria bulbosa</name>
    <dbReference type="NCBI Taxonomy" id="47427"/>
    <lineage>
        <taxon>Eukaryota</taxon>
        <taxon>Fungi</taxon>
        <taxon>Dikarya</taxon>
        <taxon>Basidiomycota</taxon>
        <taxon>Agaricomycotina</taxon>
        <taxon>Agaricomycetes</taxon>
        <taxon>Agaricomycetidae</taxon>
        <taxon>Agaricales</taxon>
        <taxon>Marasmiineae</taxon>
        <taxon>Physalacriaceae</taxon>
        <taxon>Armillaria</taxon>
    </lineage>
</organism>
<dbReference type="InParanoid" id="A0A2H3EV96"/>
<name>A0A2H3EV96_ARMGA</name>
<comment type="subunit">
    <text evidence="10">Component of the oligosaccharyltransferase (OST) complex.</text>
</comment>
<keyword evidence="6 10" id="KW-0732">Signal</keyword>
<dbReference type="GO" id="GO:0018279">
    <property type="term" value="P:protein N-linked glycosylation via asparagine"/>
    <property type="evidence" value="ECO:0007669"/>
    <property type="project" value="TreeGrafter"/>
</dbReference>
<dbReference type="PANTHER" id="PTHR21049:SF0">
    <property type="entry name" value="DOLICHYL-DIPHOSPHOOLIGOSACCHARIDE--PROTEIN GLYCOSYLTRANSFERASE SUBUNIT 1"/>
    <property type="match status" value="1"/>
</dbReference>
<dbReference type="Proteomes" id="UP000217790">
    <property type="component" value="Unassembled WGS sequence"/>
</dbReference>
<evidence type="ECO:0000256" key="3">
    <source>
        <dbReference type="ARBA" id="ARBA00004922"/>
    </source>
</evidence>
<feature type="transmembrane region" description="Helical" evidence="10">
    <location>
        <begin position="459"/>
        <end position="476"/>
    </location>
</feature>
<dbReference type="FunCoup" id="A0A2H3EV96">
    <property type="interactions" value="703"/>
</dbReference>
<gene>
    <name evidence="11" type="ORF">ARMGADRAFT_1005902</name>
</gene>
<evidence type="ECO:0000256" key="10">
    <source>
        <dbReference type="RuleBase" id="RU361143"/>
    </source>
</evidence>
<proteinExistence type="inferred from homology"/>
<keyword evidence="11" id="KW-0808">Transferase</keyword>
<evidence type="ECO:0000256" key="5">
    <source>
        <dbReference type="ARBA" id="ARBA00022692"/>
    </source>
</evidence>
<keyword evidence="5 10" id="KW-0812">Transmembrane</keyword>
<evidence type="ECO:0000256" key="7">
    <source>
        <dbReference type="ARBA" id="ARBA00022824"/>
    </source>
</evidence>
<evidence type="ECO:0000256" key="6">
    <source>
        <dbReference type="ARBA" id="ARBA00022729"/>
    </source>
</evidence>
<keyword evidence="7 10" id="KW-0256">Endoplasmic reticulum</keyword>
<keyword evidence="12" id="KW-1185">Reference proteome</keyword>
<keyword evidence="8 10" id="KW-1133">Transmembrane helix</keyword>
<protein>
    <recommendedName>
        <fullName evidence="10">Dolichyl-diphosphooligosaccharide--protein glycosyltransferase subunit 1</fullName>
    </recommendedName>
</protein>
<evidence type="ECO:0000256" key="9">
    <source>
        <dbReference type="ARBA" id="ARBA00023136"/>
    </source>
</evidence>
<evidence type="ECO:0000256" key="2">
    <source>
        <dbReference type="ARBA" id="ARBA00004115"/>
    </source>
</evidence>
<keyword evidence="9 10" id="KW-0472">Membrane</keyword>
<dbReference type="AlphaFoldDB" id="A0A2H3EV96"/>
<dbReference type="OMA" id="THYTLGY"/>
<comment type="function">
    <text evidence="1 10">Subunit of the oligosaccharyl transferase (OST) complex that catalyzes the initial transfer of a defined glycan (Glc(3)Man(9)GlcNAc(2) in eukaryotes) from the lipid carrier dolichol-pyrophosphate to an asparagine residue within an Asn-X-Ser/Thr consensus motif in nascent polypeptide chains, the first step in protein N-glycosylation. N-glycosylation occurs cotranslationally and the complex associates with the Sec61 complex at the channel-forming translocon complex that mediates protein translocation across the endoplasmic reticulum (ER). All subunits are required for a maximal enzyme activity.</text>
</comment>
<evidence type="ECO:0000313" key="11">
    <source>
        <dbReference type="EMBL" id="PBL02547.1"/>
    </source>
</evidence>
<dbReference type="PANTHER" id="PTHR21049">
    <property type="entry name" value="RIBOPHORIN I"/>
    <property type="match status" value="1"/>
</dbReference>
<evidence type="ECO:0000256" key="8">
    <source>
        <dbReference type="ARBA" id="ARBA00022989"/>
    </source>
</evidence>
<dbReference type="OrthoDB" id="310030at2759"/>
<feature type="chain" id="PRO_5013431684" description="Dolichyl-diphosphooligosaccharide--protein glycosyltransferase subunit 1" evidence="10">
    <location>
        <begin position="26"/>
        <end position="491"/>
    </location>
</feature>
<dbReference type="InterPro" id="IPR007676">
    <property type="entry name" value="Ribophorin_I"/>
</dbReference>
<evidence type="ECO:0000256" key="4">
    <source>
        <dbReference type="ARBA" id="ARBA00008905"/>
    </source>
</evidence>
<feature type="signal peptide" evidence="10">
    <location>
        <begin position="1"/>
        <end position="25"/>
    </location>
</feature>
<reference evidence="12" key="1">
    <citation type="journal article" date="2017" name="Nat. Ecol. Evol.">
        <title>Genome expansion and lineage-specific genetic innovations in the forest pathogenic fungi Armillaria.</title>
        <authorList>
            <person name="Sipos G."/>
            <person name="Prasanna A.N."/>
            <person name="Walter M.C."/>
            <person name="O'Connor E."/>
            <person name="Balint B."/>
            <person name="Krizsan K."/>
            <person name="Kiss B."/>
            <person name="Hess J."/>
            <person name="Varga T."/>
            <person name="Slot J."/>
            <person name="Riley R."/>
            <person name="Boka B."/>
            <person name="Rigling D."/>
            <person name="Barry K."/>
            <person name="Lee J."/>
            <person name="Mihaltcheva S."/>
            <person name="LaButti K."/>
            <person name="Lipzen A."/>
            <person name="Waldron R."/>
            <person name="Moloney N.M."/>
            <person name="Sperisen C."/>
            <person name="Kredics L."/>
            <person name="Vagvoelgyi C."/>
            <person name="Patrignani A."/>
            <person name="Fitzpatrick D."/>
            <person name="Nagy I."/>
            <person name="Doyle S."/>
            <person name="Anderson J.B."/>
            <person name="Grigoriev I.V."/>
            <person name="Gueldener U."/>
            <person name="Muensterkoetter M."/>
            <person name="Nagy L.G."/>
        </authorList>
    </citation>
    <scope>NUCLEOTIDE SEQUENCE [LARGE SCALE GENOMIC DNA]</scope>
    <source>
        <strain evidence="12">Ar21-2</strain>
    </source>
</reference>
<evidence type="ECO:0000313" key="12">
    <source>
        <dbReference type="Proteomes" id="UP000217790"/>
    </source>
</evidence>
<accession>A0A2H3EV96</accession>
<dbReference type="Pfam" id="PF04597">
    <property type="entry name" value="Ribophorin_I"/>
    <property type="match status" value="1"/>
</dbReference>
<sequence>MSRRRVSPFVLLGLLFSALPAASHSFENTAIVRTVDLGGSLVYVTTTFAARALEQDASIYTIALGNEEEEKTSWLDIKVKGQQESLAASTSYDPQSQMHLLDVVLPKALNLNSTINIVLETVQTHVTWAWPQTAAQGDGQALKYKTNLLVPSPYKTHVQRTKVKSQSPNIISHTTPKHLDAFTQEGGPVTKSGATITYGPYYDIPSSTDEDFLTSVQQSVVVHYSYDYPVLEVLKLRRAAEISHWGANLNIQDEISLHNAGPTLKGHFSRLEHQTQSYFKRPAAHVLPSLTLHLPAGIRNTYYYDLIGNVSTSHLRVAPSAKKATRAQYSVFEMKPRYPLMGGWNYSWTLGWDSPLENSASWDAAAGKHIIEIPIMTPIVGAVVNDLELSVILPEGATDVSCVVPFPTSSNIIQSTHTTYLDTAGRPALSFKYRDLTDKHAMSIYVTYRVPLSAHLKKPVAVAAAFFSLFTFALFARRIDLTISKKGRNVS</sequence>
<evidence type="ECO:0000256" key="1">
    <source>
        <dbReference type="ARBA" id="ARBA00002791"/>
    </source>
</evidence>
<comment type="subcellular location">
    <subcellularLocation>
        <location evidence="2 10">Endoplasmic reticulum membrane</location>
        <topology evidence="2 10">Single-pass type I membrane protein</topology>
    </subcellularLocation>
</comment>